<feature type="region of interest" description="Disordered" evidence="8">
    <location>
        <begin position="367"/>
        <end position="391"/>
    </location>
</feature>
<dbReference type="GeneID" id="42001832"/>
<sequence>MASSIANLMKRAASPLVPQNTGSNASIWSNNSNSSSTSSTAMQDLRRKQIASLREHGLTVRELTKDTNFEILATLSSTLTVFLVITLPPQFPDKPPVIQIRPPPAVSHAWIDSRTGQVVGHDKLTSGWNQHVSLGKLVKDIIQEFQIRNPVVIAGQGVAVDPRAQPYTPAQPLSISSSLAQNPSYYTPPPPDPHPPSQQQQQLQQQQQYDSSEYAKLDTMTADELEVLISNETAFQTFVDGLPQMREAKTVEQNLRMENEALARKNLDRHAELEEKRTSLREKQQALKKKREAFDALMAKQQDELFRFTPEYLTMQLREAANESDSLSESMADAFREGRVTVDDFLRQYRETRKVYHIRNSKHEKVLRQPELLQAGSQQQSPQQQQSQAPY</sequence>
<dbReference type="AlphaFoldDB" id="A0A507CEG4"/>
<evidence type="ECO:0000256" key="7">
    <source>
        <dbReference type="SAM" id="Coils"/>
    </source>
</evidence>
<evidence type="ECO:0000256" key="4">
    <source>
        <dbReference type="ARBA" id="ARBA00022753"/>
    </source>
</evidence>
<dbReference type="PANTHER" id="PTHR13678">
    <property type="entry name" value="VACUOLAR PROTEIN SORTING-ASSOCIATED PROTEIN 37"/>
    <property type="match status" value="1"/>
</dbReference>
<dbReference type="SUPFAM" id="SSF54495">
    <property type="entry name" value="UBC-like"/>
    <property type="match status" value="1"/>
</dbReference>
<keyword evidence="5 6" id="KW-0653">Protein transport</keyword>
<dbReference type="OrthoDB" id="10260857at2759"/>
<feature type="compositionally biased region" description="Low complexity" evidence="8">
    <location>
        <begin position="197"/>
        <end position="208"/>
    </location>
</feature>
<name>A0A507CEG4_9FUNG</name>
<dbReference type="PANTHER" id="PTHR13678:SF2">
    <property type="entry name" value="VACUOLAR PROTEIN SORTING-ASSOCIATED PROTEIN 37A"/>
    <property type="match status" value="1"/>
</dbReference>
<comment type="similarity">
    <text evidence="2">Belongs to the VPS37 family.</text>
</comment>
<feature type="compositionally biased region" description="Polar residues" evidence="8">
    <location>
        <begin position="171"/>
        <end position="185"/>
    </location>
</feature>
<dbReference type="Pfam" id="PF07200">
    <property type="entry name" value="Mod_r"/>
    <property type="match status" value="1"/>
</dbReference>
<feature type="region of interest" description="Disordered" evidence="8">
    <location>
        <begin position="169"/>
        <end position="211"/>
    </location>
</feature>
<dbReference type="GO" id="GO:0006612">
    <property type="term" value="P:protein targeting to membrane"/>
    <property type="evidence" value="ECO:0007669"/>
    <property type="project" value="TreeGrafter"/>
</dbReference>
<gene>
    <name evidence="10" type="ORF">SmJEL517_g00606</name>
</gene>
<evidence type="ECO:0000256" key="8">
    <source>
        <dbReference type="SAM" id="MobiDB-lite"/>
    </source>
</evidence>
<accession>A0A507CEG4</accession>
<dbReference type="RefSeq" id="XP_031027659.1">
    <property type="nucleotide sequence ID" value="XM_031166535.1"/>
</dbReference>
<dbReference type="InterPro" id="IPR037202">
    <property type="entry name" value="ESCRT_assembly_dom"/>
</dbReference>
<feature type="coiled-coil region" evidence="7">
    <location>
        <begin position="245"/>
        <end position="337"/>
    </location>
</feature>
<dbReference type="SUPFAM" id="SSF140111">
    <property type="entry name" value="Endosomal sorting complex assembly domain"/>
    <property type="match status" value="1"/>
</dbReference>
<feature type="domain" description="VPS37 C-terminal" evidence="9">
    <location>
        <begin position="291"/>
        <end position="380"/>
    </location>
</feature>
<dbReference type="GO" id="GO:0006623">
    <property type="term" value="P:protein targeting to vacuole"/>
    <property type="evidence" value="ECO:0007669"/>
    <property type="project" value="TreeGrafter"/>
</dbReference>
<evidence type="ECO:0000256" key="2">
    <source>
        <dbReference type="ARBA" id="ARBA00007617"/>
    </source>
</evidence>
<dbReference type="Gene3D" id="1.10.287.660">
    <property type="entry name" value="Helix hairpin bin"/>
    <property type="match status" value="1"/>
</dbReference>
<evidence type="ECO:0000256" key="3">
    <source>
        <dbReference type="ARBA" id="ARBA00022448"/>
    </source>
</evidence>
<dbReference type="Proteomes" id="UP000319731">
    <property type="component" value="Unassembled WGS sequence"/>
</dbReference>
<evidence type="ECO:0000313" key="10">
    <source>
        <dbReference type="EMBL" id="TPX37748.1"/>
    </source>
</evidence>
<comment type="caution">
    <text evidence="10">The sequence shown here is derived from an EMBL/GenBank/DDBJ whole genome shotgun (WGS) entry which is preliminary data.</text>
</comment>
<dbReference type="InterPro" id="IPR029012">
    <property type="entry name" value="Helix_hairpin_bin_sf"/>
</dbReference>
<dbReference type="CDD" id="cd11685">
    <property type="entry name" value="UEV_TSG101-like"/>
    <property type="match status" value="1"/>
</dbReference>
<keyword evidence="11" id="KW-1185">Reference proteome</keyword>
<reference evidence="10 11" key="1">
    <citation type="journal article" date="2019" name="Sci. Rep.">
        <title>Comparative genomics of chytrid fungi reveal insights into the obligate biotrophic and pathogenic lifestyle of Synchytrium endobioticum.</title>
        <authorList>
            <person name="van de Vossenberg B.T.L.H."/>
            <person name="Warris S."/>
            <person name="Nguyen H.D.T."/>
            <person name="van Gent-Pelzer M.P.E."/>
            <person name="Joly D.L."/>
            <person name="van de Geest H.C."/>
            <person name="Bonants P.J.M."/>
            <person name="Smith D.S."/>
            <person name="Levesque C.A."/>
            <person name="van der Lee T.A.J."/>
        </authorList>
    </citation>
    <scope>NUCLEOTIDE SEQUENCE [LARGE SCALE GENOMIC DNA]</scope>
    <source>
        <strain evidence="10 11">JEL517</strain>
    </source>
</reference>
<feature type="compositionally biased region" description="Low complexity" evidence="8">
    <location>
        <begin position="374"/>
        <end position="391"/>
    </location>
</feature>
<protein>
    <recommendedName>
        <fullName evidence="9">VPS37 C-terminal domain-containing protein</fullName>
    </recommendedName>
</protein>
<keyword evidence="7" id="KW-0175">Coiled coil</keyword>
<keyword evidence="3 6" id="KW-0813">Transport</keyword>
<dbReference type="InterPro" id="IPR009851">
    <property type="entry name" value="Mod_r"/>
</dbReference>
<evidence type="ECO:0000256" key="5">
    <source>
        <dbReference type="ARBA" id="ARBA00022927"/>
    </source>
</evidence>
<keyword evidence="4" id="KW-0967">Endosome</keyword>
<evidence type="ECO:0000256" key="6">
    <source>
        <dbReference type="PROSITE-ProRule" id="PRU00646"/>
    </source>
</evidence>
<organism evidence="10 11">
    <name type="scientific">Synchytrium microbalum</name>
    <dbReference type="NCBI Taxonomy" id="1806994"/>
    <lineage>
        <taxon>Eukaryota</taxon>
        <taxon>Fungi</taxon>
        <taxon>Fungi incertae sedis</taxon>
        <taxon>Chytridiomycota</taxon>
        <taxon>Chytridiomycota incertae sedis</taxon>
        <taxon>Chytridiomycetes</taxon>
        <taxon>Synchytriales</taxon>
        <taxon>Synchytriaceae</taxon>
        <taxon>Synchytrium</taxon>
    </lineage>
</organism>
<dbReference type="EMBL" id="QEAO01000002">
    <property type="protein sequence ID" value="TPX37748.1"/>
    <property type="molecule type" value="Genomic_DNA"/>
</dbReference>
<evidence type="ECO:0000256" key="1">
    <source>
        <dbReference type="ARBA" id="ARBA00004177"/>
    </source>
</evidence>
<dbReference type="InterPro" id="IPR016135">
    <property type="entry name" value="UBQ-conjugating_enzyme/RWD"/>
</dbReference>
<evidence type="ECO:0000259" key="9">
    <source>
        <dbReference type="PROSITE" id="PS51314"/>
    </source>
</evidence>
<feature type="region of interest" description="Disordered" evidence="8">
    <location>
        <begin position="16"/>
        <end position="45"/>
    </location>
</feature>
<comment type="subcellular location">
    <subcellularLocation>
        <location evidence="1">Endosome</location>
    </subcellularLocation>
</comment>
<dbReference type="STRING" id="1806994.A0A507CEG4"/>
<dbReference type="PROSITE" id="PS51314">
    <property type="entry name" value="VPS37_C"/>
    <property type="match status" value="1"/>
</dbReference>
<evidence type="ECO:0000313" key="11">
    <source>
        <dbReference type="Proteomes" id="UP000319731"/>
    </source>
</evidence>
<feature type="compositionally biased region" description="Low complexity" evidence="8">
    <location>
        <begin position="23"/>
        <end position="39"/>
    </location>
</feature>
<dbReference type="GO" id="GO:0000813">
    <property type="term" value="C:ESCRT I complex"/>
    <property type="evidence" value="ECO:0007669"/>
    <property type="project" value="UniProtKB-ARBA"/>
</dbReference>
<proteinExistence type="inferred from homology"/>
<feature type="compositionally biased region" description="Pro residues" evidence="8">
    <location>
        <begin position="186"/>
        <end position="196"/>
    </location>
</feature>
<dbReference type="GO" id="GO:0043162">
    <property type="term" value="P:ubiquitin-dependent protein catabolic process via the multivesicular body sorting pathway"/>
    <property type="evidence" value="ECO:0007669"/>
    <property type="project" value="TreeGrafter"/>
</dbReference>